<keyword evidence="2" id="KW-0812">Transmembrane</keyword>
<name>A0A0N1H1T1_9EURO</name>
<gene>
    <name evidence="3" type="ORF">AB675_1079</name>
</gene>
<evidence type="ECO:0000256" key="2">
    <source>
        <dbReference type="SAM" id="Phobius"/>
    </source>
</evidence>
<dbReference type="GeneID" id="28731463"/>
<protein>
    <submittedName>
        <fullName evidence="3">Uncharacterized protein</fullName>
    </submittedName>
</protein>
<keyword evidence="2" id="KW-0472">Membrane</keyword>
<reference evidence="3 4" key="1">
    <citation type="submission" date="2015-06" db="EMBL/GenBank/DDBJ databases">
        <title>Draft genome of the ant-associated black yeast Phialophora attae CBS 131958.</title>
        <authorList>
            <person name="Moreno L.F."/>
            <person name="Stielow B.J."/>
            <person name="de Hoog S."/>
            <person name="Vicente V.A."/>
            <person name="Weiss V.A."/>
            <person name="de Vries M."/>
            <person name="Cruz L.M."/>
            <person name="Souza E.M."/>
        </authorList>
    </citation>
    <scope>NUCLEOTIDE SEQUENCE [LARGE SCALE GENOMIC DNA]</scope>
    <source>
        <strain evidence="3 4">CBS 131958</strain>
    </source>
</reference>
<feature type="region of interest" description="Disordered" evidence="1">
    <location>
        <begin position="1"/>
        <end position="23"/>
    </location>
</feature>
<feature type="transmembrane region" description="Helical" evidence="2">
    <location>
        <begin position="300"/>
        <end position="319"/>
    </location>
</feature>
<comment type="caution">
    <text evidence="3">The sequence shown here is derived from an EMBL/GenBank/DDBJ whole genome shotgun (WGS) entry which is preliminary data.</text>
</comment>
<dbReference type="RefSeq" id="XP_017998147.1">
    <property type="nucleotide sequence ID" value="XM_018139594.1"/>
</dbReference>
<keyword evidence="4" id="KW-1185">Reference proteome</keyword>
<dbReference type="EMBL" id="LFJN01000020">
    <property type="protein sequence ID" value="KPI38184.1"/>
    <property type="molecule type" value="Genomic_DNA"/>
</dbReference>
<dbReference type="AlphaFoldDB" id="A0A0N1H1T1"/>
<feature type="transmembrane region" description="Helical" evidence="2">
    <location>
        <begin position="237"/>
        <end position="255"/>
    </location>
</feature>
<evidence type="ECO:0000313" key="3">
    <source>
        <dbReference type="EMBL" id="KPI38184.1"/>
    </source>
</evidence>
<dbReference type="STRING" id="1664694.A0A0N1H1T1"/>
<dbReference type="VEuPathDB" id="FungiDB:AB675_1079"/>
<feature type="region of interest" description="Disordered" evidence="1">
    <location>
        <begin position="138"/>
        <end position="194"/>
    </location>
</feature>
<feature type="region of interest" description="Disordered" evidence="1">
    <location>
        <begin position="207"/>
        <end position="227"/>
    </location>
</feature>
<sequence>MARISRVDPAAKVAEDKHRPLSSRSPITMTRHLVLFGRDQLIYPTSWKTAKCPSRRILRIRYRKKTTLRYGPPDVHFDVETQMQHERRRLEARERWIALEKVRQLELLEFELAVMEAERRVQEKQYRLAMKEEKRWAMVEEKEEKEKEEKEKEEKEKEEKEKEEKEKEEKEKEEKEKEEKEQEEKKQEEKKQEEKKQEEKKQEEQKQEEQKQEEKKQEEKKQEVHVEHRGDDISGDLAIMWCFAFLGWLLWWLRLERLGKGLVFFVEVVAFSALEHARMRHKRAAEKDEEKQETRKAPKLTWRESILGWLTVLFIPGLLVTMDGGGRSGAIIGES</sequence>
<keyword evidence="2" id="KW-1133">Transmembrane helix</keyword>
<accession>A0A0N1H1T1</accession>
<organism evidence="3 4">
    <name type="scientific">Cyphellophora attinorum</name>
    <dbReference type="NCBI Taxonomy" id="1664694"/>
    <lineage>
        <taxon>Eukaryota</taxon>
        <taxon>Fungi</taxon>
        <taxon>Dikarya</taxon>
        <taxon>Ascomycota</taxon>
        <taxon>Pezizomycotina</taxon>
        <taxon>Eurotiomycetes</taxon>
        <taxon>Chaetothyriomycetidae</taxon>
        <taxon>Chaetothyriales</taxon>
        <taxon>Cyphellophoraceae</taxon>
        <taxon>Cyphellophora</taxon>
    </lineage>
</organism>
<dbReference type="Proteomes" id="UP000038010">
    <property type="component" value="Unassembled WGS sequence"/>
</dbReference>
<proteinExistence type="predicted"/>
<evidence type="ECO:0000313" key="4">
    <source>
        <dbReference type="Proteomes" id="UP000038010"/>
    </source>
</evidence>
<evidence type="ECO:0000256" key="1">
    <source>
        <dbReference type="SAM" id="MobiDB-lite"/>
    </source>
</evidence>